<accession>A0ABR5ZSQ5</accession>
<evidence type="ECO:0000313" key="3">
    <source>
        <dbReference type="Proteomes" id="UP000765338"/>
    </source>
</evidence>
<comment type="caution">
    <text evidence="2">The sequence shown here is derived from an EMBL/GenBank/DDBJ whole genome shotgun (WGS) entry which is preliminary data.</text>
</comment>
<proteinExistence type="predicted"/>
<evidence type="ECO:0000256" key="1">
    <source>
        <dbReference type="ARBA" id="ARBA00023172"/>
    </source>
</evidence>
<dbReference type="Proteomes" id="UP000765338">
    <property type="component" value="Unassembled WGS sequence"/>
</dbReference>
<gene>
    <name evidence="2" type="ORF">CPA56_04370</name>
</gene>
<evidence type="ECO:0008006" key="4">
    <source>
        <dbReference type="Google" id="ProtNLM"/>
    </source>
</evidence>
<name>A0ABR5ZSQ5_9PROT</name>
<keyword evidence="1" id="KW-0233">DNA recombination</keyword>
<keyword evidence="3" id="KW-1185">Reference proteome</keyword>
<reference evidence="2 3" key="1">
    <citation type="submission" date="2017-10" db="EMBL/GenBank/DDBJ databases">
        <authorList>
            <person name="Jakob F."/>
        </authorList>
    </citation>
    <scope>NUCLEOTIDE SEQUENCE [LARGE SCALE GENOMIC DNA]</scope>
    <source>
        <strain evidence="2 3">TMW 2.1889</strain>
    </source>
</reference>
<dbReference type="EMBL" id="PDLY01000002">
    <property type="protein sequence ID" value="MBA5727224.1"/>
    <property type="molecule type" value="Genomic_DNA"/>
</dbReference>
<dbReference type="InterPro" id="IPR013762">
    <property type="entry name" value="Integrase-like_cat_sf"/>
</dbReference>
<dbReference type="SUPFAM" id="SSF56349">
    <property type="entry name" value="DNA breaking-rejoining enzymes"/>
    <property type="match status" value="1"/>
</dbReference>
<dbReference type="InterPro" id="IPR011010">
    <property type="entry name" value="DNA_brk_join_enz"/>
</dbReference>
<organism evidence="2 3">
    <name type="scientific">Bombella mellum</name>
    <dbReference type="NCBI Taxonomy" id="2039288"/>
    <lineage>
        <taxon>Bacteria</taxon>
        <taxon>Pseudomonadati</taxon>
        <taxon>Pseudomonadota</taxon>
        <taxon>Alphaproteobacteria</taxon>
        <taxon>Acetobacterales</taxon>
        <taxon>Acetobacteraceae</taxon>
        <taxon>Bombella</taxon>
    </lineage>
</organism>
<sequence length="152" mass="17191">MKAPSELVMIGDTPCIDLREAGTKTKNASRLVPVIDELKELGFLDYAARQKRLGRPLIYGEGLSGRPRSEQASMNRLIRTVFPDDLDLMGYSFRHHFRQMLSASNIGLELSNKVFGHRGGETYERYGQGLSEAEAQVFVERVHFPFSLIFLL</sequence>
<evidence type="ECO:0000313" key="2">
    <source>
        <dbReference type="EMBL" id="MBA5727224.1"/>
    </source>
</evidence>
<protein>
    <recommendedName>
        <fullName evidence="4">Tyr recombinase domain-containing protein</fullName>
    </recommendedName>
</protein>
<dbReference type="Gene3D" id="1.10.443.10">
    <property type="entry name" value="Intergrase catalytic core"/>
    <property type="match status" value="1"/>
</dbReference>